<name>A0A4V3BKJ1_9RHOO</name>
<dbReference type="PANTHER" id="PTHR32305">
    <property type="match status" value="1"/>
</dbReference>
<feature type="domain" description="Gp5/Type VI secretion system Vgr protein OB-fold" evidence="3">
    <location>
        <begin position="83"/>
        <end position="150"/>
    </location>
</feature>
<dbReference type="AlphaFoldDB" id="A0A4V3BKJ1"/>
<dbReference type="Gene3D" id="2.40.50.230">
    <property type="entry name" value="Gp5 N-terminal domain"/>
    <property type="match status" value="1"/>
</dbReference>
<dbReference type="SUPFAM" id="SSF69255">
    <property type="entry name" value="gp5 N-terminal domain-like"/>
    <property type="match status" value="1"/>
</dbReference>
<evidence type="ECO:0000259" key="3">
    <source>
        <dbReference type="Pfam" id="PF04717"/>
    </source>
</evidence>
<gene>
    <name evidence="6" type="ORF">C7389_1561</name>
</gene>
<evidence type="ECO:0000259" key="4">
    <source>
        <dbReference type="Pfam" id="PF10106"/>
    </source>
</evidence>
<proteinExistence type="inferred from homology"/>
<dbReference type="NCBIfam" id="TIGR01646">
    <property type="entry name" value="vgr_GE"/>
    <property type="match status" value="1"/>
</dbReference>
<dbReference type="NCBIfam" id="TIGR03361">
    <property type="entry name" value="VI_Rhs_Vgr"/>
    <property type="match status" value="1"/>
</dbReference>
<evidence type="ECO:0000256" key="1">
    <source>
        <dbReference type="ARBA" id="ARBA00005558"/>
    </source>
</evidence>
<dbReference type="InterPro" id="IPR050708">
    <property type="entry name" value="T6SS_VgrG/RHS"/>
</dbReference>
<dbReference type="SUPFAM" id="SSF69349">
    <property type="entry name" value="Phage fibre proteins"/>
    <property type="match status" value="1"/>
</dbReference>
<keyword evidence="7" id="KW-1185">Reference proteome</keyword>
<dbReference type="RefSeq" id="WP_133595296.1">
    <property type="nucleotide sequence ID" value="NZ_SNVV01000056.1"/>
</dbReference>
<evidence type="ECO:0000256" key="2">
    <source>
        <dbReference type="SAM" id="MobiDB-lite"/>
    </source>
</evidence>
<comment type="caution">
    <text evidence="6">The sequence shown here is derived from an EMBL/GenBank/DDBJ whole genome shotgun (WGS) entry which is preliminary data.</text>
</comment>
<dbReference type="OrthoDB" id="1907165at2"/>
<sequence length="532" mass="57782">LSGHPRTDWNRGWRPVRLRHHGRQHTSQAEENADGPHGTDYRYHVELVPDDLEWRPAPRPRPRVPGPQVATVVGPAGEEFHVDEFGRVRVQFPWDREGNDDEHSSCWIRPTHGWAGAGWGQLSLPRIGQEVIVSFLDGDPDQPIITGRAYRVGNRPPYELPRHQVLATLKSKEHKGGRASELRLDDTTAEISAALMNDHGDSHLHLGYLTHPRPDGGAPRGEGFELRTDLHGALRAAKGLLLTTDGQPQAQGGHLSRLELIQCLESALELAKNLGSYSEQHQSLAHNPQPQSSLTEAVKNLGHGANDEKDGGGGGQPLIAISSPAGIAAGTPRSITLAAGQHLDAVTEQNQQLTAGQNIVMNAGQGISQFAHGGDLRQIAHQGQVLIQAQQDTIRLQADKSVEVSASEEHVLVMAERHITLLCNGAYIKLQNGCIEFGCPGEMNFKAAGYTWNGAASEAATLPQFDVGQTQRRFVLTLPDGVRPAANQPYRVTLSNGEEMTGVTDAQGATELMQQDAMHIAFFELLAPNTLK</sequence>
<dbReference type="Gene3D" id="2.30.110.50">
    <property type="match status" value="1"/>
</dbReference>
<dbReference type="InterPro" id="IPR037026">
    <property type="entry name" value="Vgr_OB-fold_dom_sf"/>
</dbReference>
<dbReference type="InterPro" id="IPR006531">
    <property type="entry name" value="Gp5/Vgr_OB"/>
</dbReference>
<evidence type="ECO:0000313" key="6">
    <source>
        <dbReference type="EMBL" id="TDN42222.1"/>
    </source>
</evidence>
<evidence type="ECO:0000259" key="5">
    <source>
        <dbReference type="Pfam" id="PF13296"/>
    </source>
</evidence>
<reference evidence="6 7" key="1">
    <citation type="submission" date="2019-03" db="EMBL/GenBank/DDBJ databases">
        <title>Genomic Encyclopedia of Type Strains, Phase IV (KMG-IV): sequencing the most valuable type-strain genomes for metagenomic binning, comparative biology and taxonomic classification.</title>
        <authorList>
            <person name="Goeker M."/>
        </authorList>
    </citation>
    <scope>NUCLEOTIDE SEQUENCE [LARGE SCALE GENOMIC DNA]</scope>
    <source>
        <strain evidence="6 7">DSM 12121</strain>
    </source>
</reference>
<feature type="region of interest" description="Disordered" evidence="2">
    <location>
        <begin position="1"/>
        <end position="41"/>
    </location>
</feature>
<feature type="domain" description="Putative type VI secretion system Rhs element associated Vgr" evidence="5">
    <location>
        <begin position="172"/>
        <end position="276"/>
    </location>
</feature>
<dbReference type="Proteomes" id="UP000295129">
    <property type="component" value="Unassembled WGS sequence"/>
</dbReference>
<evidence type="ECO:0000313" key="7">
    <source>
        <dbReference type="Proteomes" id="UP000295129"/>
    </source>
</evidence>
<dbReference type="Pfam" id="PF13296">
    <property type="entry name" value="T6SS_Vgr"/>
    <property type="match status" value="1"/>
</dbReference>
<dbReference type="SUPFAM" id="SSF69279">
    <property type="entry name" value="Phage tail proteins"/>
    <property type="match status" value="1"/>
</dbReference>
<accession>A0A4V3BKJ1</accession>
<comment type="similarity">
    <text evidence="1">Belongs to the VgrG protein family.</text>
</comment>
<dbReference type="EMBL" id="SNVV01000056">
    <property type="protein sequence ID" value="TDN42222.1"/>
    <property type="molecule type" value="Genomic_DNA"/>
</dbReference>
<organism evidence="6 7">
    <name type="scientific">Azoarcus indigens</name>
    <dbReference type="NCBI Taxonomy" id="29545"/>
    <lineage>
        <taxon>Bacteria</taxon>
        <taxon>Pseudomonadati</taxon>
        <taxon>Pseudomonadota</taxon>
        <taxon>Betaproteobacteria</taxon>
        <taxon>Rhodocyclales</taxon>
        <taxon>Zoogloeaceae</taxon>
        <taxon>Azoarcus</taxon>
    </lineage>
</organism>
<dbReference type="InterPro" id="IPR017847">
    <property type="entry name" value="T6SS_RhsGE_Vgr_subset"/>
</dbReference>
<feature type="compositionally biased region" description="Basic residues" evidence="2">
    <location>
        <begin position="14"/>
        <end position="24"/>
    </location>
</feature>
<feature type="non-terminal residue" evidence="6">
    <location>
        <position position="1"/>
    </location>
</feature>
<dbReference type="InterPro" id="IPR006533">
    <property type="entry name" value="T6SS_Vgr_RhsGE"/>
</dbReference>
<dbReference type="Pfam" id="PF10106">
    <property type="entry name" value="DUF2345"/>
    <property type="match status" value="1"/>
</dbReference>
<dbReference type="InterPro" id="IPR018769">
    <property type="entry name" value="VgrG2_DUF2345"/>
</dbReference>
<dbReference type="InterPro" id="IPR028244">
    <property type="entry name" value="T6SS_Rhs_Vgr_dom"/>
</dbReference>
<dbReference type="Pfam" id="PF04717">
    <property type="entry name" value="Phage_base_V"/>
    <property type="match status" value="1"/>
</dbReference>
<protein>
    <submittedName>
        <fullName evidence="6">Rhs element Vgr protein</fullName>
    </submittedName>
</protein>
<feature type="domain" description="DUF2345" evidence="4">
    <location>
        <begin position="312"/>
        <end position="456"/>
    </location>
</feature>
<dbReference type="PANTHER" id="PTHR32305:SF11">
    <property type="entry name" value="TYPE VI SECRETION SYSTEM SPIKE PROTEIN VGRG3"/>
    <property type="match status" value="1"/>
</dbReference>
<feature type="compositionally biased region" description="Basic and acidic residues" evidence="2">
    <location>
        <begin position="1"/>
        <end position="11"/>
    </location>
</feature>